<feature type="transmembrane region" description="Helical" evidence="11">
    <location>
        <begin position="6012"/>
        <end position="6034"/>
    </location>
</feature>
<keyword evidence="6" id="KW-0106">Calcium</keyword>
<dbReference type="InterPro" id="IPR038081">
    <property type="entry name" value="CalX-like_sf"/>
</dbReference>
<dbReference type="InterPro" id="IPR026919">
    <property type="entry name" value="ADGRV1"/>
</dbReference>
<keyword evidence="17" id="KW-1185">Reference proteome</keyword>
<dbReference type="GO" id="GO:0016020">
    <property type="term" value="C:membrane"/>
    <property type="evidence" value="ECO:0007669"/>
    <property type="project" value="UniProtKB-SubCell"/>
</dbReference>
<dbReference type="Gene3D" id="2.60.220.50">
    <property type="match status" value="1"/>
</dbReference>
<keyword evidence="5" id="KW-0677">Repeat</keyword>
<dbReference type="GO" id="GO:0010855">
    <property type="term" value="F:adenylate cyclase inhibitor activity"/>
    <property type="evidence" value="ECO:0007669"/>
    <property type="project" value="TreeGrafter"/>
</dbReference>
<dbReference type="Pfam" id="PF03736">
    <property type="entry name" value="EPTP"/>
    <property type="match status" value="1"/>
</dbReference>
<dbReference type="PROSITE" id="PS50948">
    <property type="entry name" value="PAN"/>
    <property type="match status" value="1"/>
</dbReference>
<feature type="transmembrane region" description="Helical" evidence="11">
    <location>
        <begin position="5847"/>
        <end position="5871"/>
    </location>
</feature>
<dbReference type="GO" id="GO:0007166">
    <property type="term" value="P:cell surface receptor signaling pathway"/>
    <property type="evidence" value="ECO:0007669"/>
    <property type="project" value="InterPro"/>
</dbReference>
<reference evidence="18" key="1">
    <citation type="submission" date="2025-08" db="UniProtKB">
        <authorList>
            <consortium name="RefSeq"/>
        </authorList>
    </citation>
    <scope>IDENTIFICATION</scope>
</reference>
<dbReference type="PROSITE" id="PS50261">
    <property type="entry name" value="G_PROTEIN_RECEP_F2_4"/>
    <property type="match status" value="1"/>
</dbReference>
<dbReference type="Pfam" id="PF00024">
    <property type="entry name" value="PAN_1"/>
    <property type="match status" value="1"/>
</dbReference>
<dbReference type="Pfam" id="PF13385">
    <property type="entry name" value="Laminin_G_3"/>
    <property type="match status" value="1"/>
</dbReference>
<dbReference type="InterPro" id="IPR013320">
    <property type="entry name" value="ConA-like_dom_sf"/>
</dbReference>
<feature type="transmembrane region" description="Helical" evidence="11">
    <location>
        <begin position="5883"/>
        <end position="5903"/>
    </location>
</feature>
<gene>
    <name evidence="18" type="primary">LOC106072441</name>
</gene>
<dbReference type="GO" id="GO:0032420">
    <property type="term" value="C:stereocilium"/>
    <property type="evidence" value="ECO:0007669"/>
    <property type="project" value="UniProtKB-SubCell"/>
</dbReference>
<proteinExistence type="predicted"/>
<dbReference type="Pfam" id="PF00002">
    <property type="entry name" value="7tm_2"/>
    <property type="match status" value="1"/>
</dbReference>
<dbReference type="Gene3D" id="1.20.1070.10">
    <property type="entry name" value="Rhodopsin 7-helix transmembrane proteins"/>
    <property type="match status" value="1"/>
</dbReference>
<dbReference type="Pfam" id="PF03160">
    <property type="entry name" value="Calx-beta"/>
    <property type="match status" value="31"/>
</dbReference>
<dbReference type="InterPro" id="IPR048287">
    <property type="entry name" value="TSPN-like_N"/>
</dbReference>
<evidence type="ECO:0000256" key="3">
    <source>
        <dbReference type="ARBA" id="ARBA00022692"/>
    </source>
</evidence>
<evidence type="ECO:0000256" key="7">
    <source>
        <dbReference type="ARBA" id="ARBA00022989"/>
    </source>
</evidence>
<dbReference type="Proteomes" id="UP001165740">
    <property type="component" value="Chromosome 1"/>
</dbReference>
<dbReference type="GO" id="GO:0001965">
    <property type="term" value="F:G-protein alpha-subunit binding"/>
    <property type="evidence" value="ECO:0007669"/>
    <property type="project" value="TreeGrafter"/>
</dbReference>
<dbReference type="SMART" id="SM00210">
    <property type="entry name" value="TSPN"/>
    <property type="match status" value="1"/>
</dbReference>
<name>A0A9W2Z2N3_BIOGL</name>
<evidence type="ECO:0000256" key="9">
    <source>
        <dbReference type="ARBA" id="ARBA00023157"/>
    </source>
</evidence>
<evidence type="ECO:0000313" key="17">
    <source>
        <dbReference type="Proteomes" id="UP001165740"/>
    </source>
</evidence>
<evidence type="ECO:0000256" key="8">
    <source>
        <dbReference type="ARBA" id="ARBA00023136"/>
    </source>
</evidence>
<evidence type="ECO:0000256" key="12">
    <source>
        <dbReference type="SAM" id="SignalP"/>
    </source>
</evidence>
<dbReference type="InterPro" id="IPR009039">
    <property type="entry name" value="EAR"/>
</dbReference>
<accession>A0A9W2Z2N3</accession>
<evidence type="ECO:0000256" key="6">
    <source>
        <dbReference type="ARBA" id="ARBA00022837"/>
    </source>
</evidence>
<dbReference type="RefSeq" id="XP_055869201.1">
    <property type="nucleotide sequence ID" value="XM_056013226.1"/>
</dbReference>
<dbReference type="InterPro" id="IPR003609">
    <property type="entry name" value="Pan_app"/>
</dbReference>
<protein>
    <submittedName>
        <fullName evidence="18">Adhesion G-protein coupled receptor V1-like</fullName>
    </submittedName>
</protein>
<feature type="domain" description="Apple" evidence="16">
    <location>
        <begin position="2365"/>
        <end position="2450"/>
    </location>
</feature>
<feature type="transmembrane region" description="Helical" evidence="11">
    <location>
        <begin position="5923"/>
        <end position="5946"/>
    </location>
</feature>
<evidence type="ECO:0000256" key="4">
    <source>
        <dbReference type="ARBA" id="ARBA00022729"/>
    </source>
</evidence>
<dbReference type="InterPro" id="IPR003644">
    <property type="entry name" value="Calx_beta"/>
</dbReference>
<keyword evidence="4 12" id="KW-0732">Signal</keyword>
<dbReference type="PROSITE" id="PS50025">
    <property type="entry name" value="LAM_G_DOMAIN"/>
    <property type="match status" value="1"/>
</dbReference>
<dbReference type="InterPro" id="IPR005492">
    <property type="entry name" value="EPTP"/>
</dbReference>
<feature type="transmembrane region" description="Helical" evidence="11">
    <location>
        <begin position="5958"/>
        <end position="5978"/>
    </location>
</feature>
<dbReference type="CDD" id="cd00110">
    <property type="entry name" value="LamG"/>
    <property type="match status" value="1"/>
</dbReference>
<dbReference type="CDD" id="cd13952">
    <property type="entry name" value="7tm_classB"/>
    <property type="match status" value="1"/>
</dbReference>
<evidence type="ECO:0000256" key="10">
    <source>
        <dbReference type="PROSITE-ProRule" id="PRU00122"/>
    </source>
</evidence>
<dbReference type="InterPro" id="IPR057244">
    <property type="entry name" value="GAIN_B"/>
</dbReference>
<comment type="subcellular location">
    <subcellularLocation>
        <location evidence="2">Cell projection</location>
        <location evidence="2">Stereocilium</location>
    </subcellularLocation>
    <subcellularLocation>
        <location evidence="1">Membrane</location>
        <topology evidence="1">Multi-pass membrane protein</topology>
    </subcellularLocation>
</comment>
<dbReference type="PROSITE" id="PS50912">
    <property type="entry name" value="EAR"/>
    <property type="match status" value="3"/>
</dbReference>
<evidence type="ECO:0000256" key="5">
    <source>
        <dbReference type="ARBA" id="ARBA00022737"/>
    </source>
</evidence>
<evidence type="ECO:0000259" key="13">
    <source>
        <dbReference type="PROSITE" id="PS50025"/>
    </source>
</evidence>
<dbReference type="FunFam" id="2.60.40.2030:FF:000017">
    <property type="entry name" value="Adhesion G protein-coupled receptor V1"/>
    <property type="match status" value="3"/>
</dbReference>
<dbReference type="SMART" id="SM00237">
    <property type="entry name" value="Calx_beta"/>
    <property type="match status" value="23"/>
</dbReference>
<organism evidence="17 18">
    <name type="scientific">Biomphalaria glabrata</name>
    <name type="common">Bloodfluke planorb</name>
    <name type="synonym">Freshwater snail</name>
    <dbReference type="NCBI Taxonomy" id="6526"/>
    <lineage>
        <taxon>Eukaryota</taxon>
        <taxon>Metazoa</taxon>
        <taxon>Spiralia</taxon>
        <taxon>Lophotrochozoa</taxon>
        <taxon>Mollusca</taxon>
        <taxon>Gastropoda</taxon>
        <taxon>Heterobranchia</taxon>
        <taxon>Euthyneura</taxon>
        <taxon>Panpulmonata</taxon>
        <taxon>Hygrophila</taxon>
        <taxon>Lymnaeoidea</taxon>
        <taxon>Planorbidae</taxon>
        <taxon>Biomphalaria</taxon>
    </lineage>
</organism>
<feature type="domain" description="GAIN-B" evidence="14">
    <location>
        <begin position="5680"/>
        <end position="5841"/>
    </location>
</feature>
<keyword evidence="3 11" id="KW-0812">Transmembrane</keyword>
<feature type="transmembrane region" description="Helical" evidence="11">
    <location>
        <begin position="6084"/>
        <end position="6109"/>
    </location>
</feature>
<dbReference type="OrthoDB" id="2324346at2759"/>
<evidence type="ECO:0000313" key="18">
    <source>
        <dbReference type="RefSeq" id="XP_055869201.1"/>
    </source>
</evidence>
<dbReference type="SUPFAM" id="SSF69322">
    <property type="entry name" value="Tricorn protease domain 2"/>
    <property type="match status" value="1"/>
</dbReference>
<dbReference type="InterPro" id="IPR017981">
    <property type="entry name" value="GPCR_2-like_7TM"/>
</dbReference>
<evidence type="ECO:0000256" key="1">
    <source>
        <dbReference type="ARBA" id="ARBA00004141"/>
    </source>
</evidence>
<dbReference type="GO" id="GO:0004930">
    <property type="term" value="F:G protein-coupled receptor activity"/>
    <property type="evidence" value="ECO:0007669"/>
    <property type="project" value="InterPro"/>
</dbReference>
<dbReference type="GO" id="GO:0071277">
    <property type="term" value="P:cellular response to calcium ion"/>
    <property type="evidence" value="ECO:0007669"/>
    <property type="project" value="TreeGrafter"/>
</dbReference>
<dbReference type="SUPFAM" id="SSF141072">
    <property type="entry name" value="CalX-like"/>
    <property type="match status" value="37"/>
</dbReference>
<dbReference type="SUPFAM" id="SSF49899">
    <property type="entry name" value="Concanavalin A-like lectins/glucanases"/>
    <property type="match status" value="1"/>
</dbReference>
<feature type="domain" description="Laminin G" evidence="13">
    <location>
        <begin position="1310"/>
        <end position="1494"/>
    </location>
</feature>
<evidence type="ECO:0000256" key="11">
    <source>
        <dbReference type="SAM" id="Phobius"/>
    </source>
</evidence>
<evidence type="ECO:0000259" key="16">
    <source>
        <dbReference type="PROSITE" id="PS50948"/>
    </source>
</evidence>
<dbReference type="PANTHER" id="PTHR46682:SF1">
    <property type="entry name" value="ADHESION G-PROTEIN COUPLED RECEPTOR V1"/>
    <property type="match status" value="1"/>
</dbReference>
<dbReference type="InterPro" id="IPR001791">
    <property type="entry name" value="Laminin_G"/>
</dbReference>
<dbReference type="InterPro" id="IPR046338">
    <property type="entry name" value="GAIN_dom_sf"/>
</dbReference>
<comment type="caution">
    <text evidence="10">Lacks conserved residue(s) required for the propagation of feature annotation.</text>
</comment>
<feature type="signal peptide" evidence="12">
    <location>
        <begin position="1"/>
        <end position="19"/>
    </location>
</feature>
<dbReference type="PROSITE" id="PS50221">
    <property type="entry name" value="GAIN_B"/>
    <property type="match status" value="1"/>
</dbReference>
<keyword evidence="7 11" id="KW-1133">Transmembrane helix</keyword>
<evidence type="ECO:0000256" key="2">
    <source>
        <dbReference type="ARBA" id="ARBA00004645"/>
    </source>
</evidence>
<dbReference type="InterPro" id="IPR000832">
    <property type="entry name" value="GPCR_2_secretin-like"/>
</dbReference>
<sequence length="6253" mass="677245">MPGYLLSLLVSLVLRSVWSVEISMTDTAISVQEGDYFNVRITIFGSSPTPFNIIVEVENDLGGDFVGVTQVASVPAGVTGGTNVVFSAKADGIPEDDELFYMRLYALDPSILVSSPNRLAVTVKANDNAFGVFSISEVSPIIAYESLYTTVTRVKVQRTVSFFRSVIVFFMLNSTSDAAVIQGDIAPASGFIKFQPQQTEGNIELQIIADNIPENQESFFVIITSAYEETSQAGVLVNSSSVELIIAANDAPIRFSNAEYRYEEGPGDISYNISVTRGFMADGSAIGPINNVVTVEYTFLSGTAMLGEDFTGTNGVLMFGPGETVKTFTLVIIDDTVPETQESFSIKLVITRGDAVFYPESSNTATIFIGANDNPSGTISFKPDPGGGSPTLQVNEDSFVTVQFVVQRIGGTFGNISADWYVDRDSGNVDPITNDVGPSKGRLDFREGQNQSVIELTIVQDNDPEPSELFTITLYAPNSVIRLPGNSLARLLIEDSDNYYGTVEFGPSNDHRLFTNQSGRLLQLSLTRSGGRFADLYINITVSYSDAYIKNPEEAFVQSTRRAILPNGEDPVKISFQLNPSTFLVIGGEFKATIIDLGLNSASRYGAFNSPRIGTRRQISTVVSSLEANGETGFFNVTNQVVDEPSSGVLQVGLLVSREGLSGRAVVSWSLSGTDVTSDDVSAFQGTVVLESGTSSVMLNIGIKADDIPELDEFIMVRLDSIEPNDTQRLRPGLTSVTITVRANDNPGGILQFSQSKMNLSYSVREGVEAVNVVVERLGGALQETSVQYSIEPNGTSEFFGAINILVFRPGVREMSSTFLAKKDGIPELDETFTLFLTLVGNAQAVIGNRSRIAVTILENDNPYGVIRFFTDPTIIYTDEGQPGEQLNVTIPVQRDYGTFSRVSVAWRITPSPQFDLTPSSGTLVFEAGQSQQYIILNVVNDDIPELDETYAVQMSSPDNKAVAGIPMVATIVILENDNPVEFAQPLVYAIEPQTITLTLSRQGRIDKESRVHYRTLDGSASSVEKDYLPILVTELVFAVNQRERTIQVIVLDDDLPEQNETFYVQLFDVSGDLIVTKNSTATIVILANDDAYGVFNFSQPPDTQIEEGSTFNFEVVRSRGNFESVRVYWELRSLSNVLLLSGQDFNMTKGQIDFSSQENKRFLPITPLADGIPEPAEQFLLTLTRVEVLSGITSGGLASLAKSGLVVTVQVAASDDPNGRLAFASFSRELSVAEDFYPGNEASTRATFVVERRQGNQNLIKVLWEVYSDQLGSNIPTTYDLLFSGQWPSSMILVNPVSIPQRQGTTTPIAYFNGASVNFITVSSVDEPALATLSADFSLSAWVLPNANTNGYILSRCTSDGGTHYYSLKLVLTATSTTIQLRLSTRVQTNQLLSVDSTTLISDGSWHHILVAVLSNSVNFYLDGKRIGSIPIVDSPQLEGPGLLLVGSRPPGIEMFTGYMQDVRIMMRGFEDGTVRELFLMMSSKDVTPISGVMTYNTGEILQNFTVASIQDIEEEGREVFVVLLIDTTGGATLSTTDARTTLTVQKSDYANGLFSLVDCSPSRILYENTTVTCSIQRSRGDDGTVSVSWVVNQVLGSTQQQASSDFDNSIGMVVFLPGERIKTFEIIVRDDNLPELDESFVVSLVVAVSDDGLIGSTNTSGAVLDSSALNKPLTITENDYPYGYLQFSNQLGAVPAADILIPPTTSLIQVSVKEEGGLVPLVVLRAQGTIGTIRADWRTKDITALSEGKSPPDYVGGVGSVVMGPSINFAWINITVIDNTIPEAAKTFEVELFSPTGGAVLSPGSNKVQVTIQASDGAFGFYQFDDSYLNMNVNEEGDDGYNVAKLQVNRLNGTIGISKVAWEVQEDLSDGIDIINQNGTLTFQPDQRTGFIELQVKGETIPELDETVIVKLTQVLGGDLGDSLRRTARITILANDDPYGKFVIMSAFRPIKVIETLQDVNITVQRLGGQFGSVQVDFTSLGPNERYNFLPSTAVRADLNDFVGNQGTLSFGPNQELAQFKIQILDDQIPEEDESVFVRLTATRLVQAAQINAIPNSPTLGQNSETYGQIIILANDDANGRLQLFPPNVSVSESVGQIPVNVTRTGGTFGEVSVIFRVIDGSAVVNQDFIVLSSVVILPPGVTSRLLDIQIIDDIIPERAEYFTIELQDSAKGGAVLGDQRTSVVTILPSDDPNGVFAFGAQGLKVLELDQAYTVNITVLRIGGSMDTATVSWEARLNGVPASDDISPSSGSISFVTNEVIRSITIRILPDDIPEGDEDIVITLTNVTNGARIGEQKTYILTILANDSPHGTVQLSSSTIVIAEDPAEGTQSASVVRSGGTFGAVRVYYSTSAMSLLELNALSGGNVLTLFLPPIAGLPSSLSGNVLNVTQANDTLQACATYCAQESSCVSFMYQQTLASISCLWYTSTFSSGSLQQGLNANFYEKDVSRMSQLRLNLATAGADFTVVTRMSIVLQDGQTTGLIQLPIINDNIPELDEQFFLTLVDAEVVNSTTDVTDSPLLGSLLKASIVIAASDNAFGQFVVLNPSDPSSRVVQVPEINKLAVDLVVERQGGTYGNVSIEWSISLVNRTATYGEDYIADGATLLFLAGQNRRVITLTILDDAIPEENEELTVIIANPRGGATLSNLSSIKVVILANDNVAGVLSFDKSSALVNEGDVLQLRVKRTNPAHGTVTAQWIIQAKIGVTVSTGFSQYTGILTFIPFETEKILNLTILADSTPKEDREYTLSIQNITTDGVAPTGWAAVDPQLGSVLITIAGNNDPNGVFQLSSSSLDLRVQENVGTARLLVDRKFGSIGSVNLSYEVIQGSLKPLGTHRNLANMGQDFIGISPGFLIIGNGETFGYINVTVFDDDVPEIDEVFIVRLIGVSLMNSTKSTLLPRLASNSTQTEVTIAANDGAQGIFQFATDSQIVTVSEQGQTIALTIVRGNGTFGQVSLFVYSQPVTPSTILGVDYNMSSGEIIFQEGESRNSVMITIIDDNEPEPDETFEVILANPSNGALLGQASRARVTILANDVSGGLISFSTSEPCHLREATAEDSSFSKAEILVSRTLGTFGVVSVPFIITSSDGQLTTDVIPANGSIFFSDRQAAAVLTLEAVNDEEPELAENFTLTLLTPSNGAILGNITTKAINIDQSDSPWGLLQIYPSITGLTSIATEEIFTTLSLDVVRSKGTLGKVTVKVVTIPGSATATTNISRVVLAPIAEVLGASVSDWYQFLVGGTDYILMLTSLPDDIQLNTYVTNGSILGAGQSVLYKWQGQMTYLSTLSTNGATAATSFTISNITYLVVANGGREGKRQVSTNVYKVSGQGTLQIIQSLSTSGASDVEYFQLNSRHFIFVTNALDNISKSDISSYLYEWDLNTAQFNSAPRQIISTLYAKSVTSFNIYGQIYLAVANYYDRTIGSYEISSIVYRLDATFNLIQHQRITTQGAVSLAYLEVTGFSFLVIANYRQNVIASPQDSVVYRWDYVAQQFVLHQIIPTTRALKVSSVISSQGSVLLVFANELGNSEIFIWDVPSNTFKSVWKGSTYLNLKPITIKQPDVNLVMLASSELTRETKPTMFQIAQLANNSDYMPRQVTMSFEPGQTLLRTSVAVLLDDIPEDTESFTVSLVSPTGGAELGQNNTVRVDILANDDAYGIIEFSPDSLTLTAEEKEGKDTPVSLVVLRRRGFSGYVSVAWQATGNQNGVGDLTPLSGQVDFASGQSVATITLTVRDDQEPELDEDTYITLTQILNAGTADPNKGAKLGEKVVAKLTVLANDSPYGVVAWEKTLVTVQEPDKSDTSVQLGVVREQGLNMTIRVYYVTSIASQLNPLEQATPGQDFVMTQGYVEMTSGTSRTVVSVVIKADDLPEGPETFLVNLTSVSLLTNSQILAGGPSIAIGRNIIQVVIAENDNAQGLVEFSVKTNNEGRVDVYEEYGRNVTIELALSRLIGYFGSLTVTWQTDPREAGLQDYSPASGTVQFNDQQKNASIFIVIIDDTIPENLETFDVKLIGITGNAQLGTFRQVRVGILKNDSPTGLFRFATTQVTTQEGYNNTDPNGQAVLIVQRVQGTQGAVNVQWRLNAEALLDFMPPLENIIYFAQGETEKPIVLQTRQDNILEGREEFTASLVAVDNNADISNSAGDCKIIIQPDPGASGTISILPDYRWIIVGEPGESSPSYTGIALVNLTRGLGIFGEVTITWSLTPRDLSAFLQVEGSLTFSDLQQTASIVLQTLDDSLPEMSQTYTLQVTSANNGANISTGESLATVVFAASDYPNGLVQFTLPQTVIVSEDQGTVQVSVTRTKGLIGQLQVAYTTTPGMAVSNQDFRPAAGVLTFQSGVNTQLVEVYIIPDDIPEGPEDFYINLTSVQLVNDNNNYTLYSGLSRDMRPALGPLSTKIVTIDKNDNSEGKLQFNSSTYQVKEESLVARLTIVRTGGTYGQVGLSYKTQGAAATDGIDYMPASGIISLIDGTTSATINITIIDDTLMEADEDFKVLLFDPTGGALLGSINITTVIILKSDYPNGRFAFAGPASINLQNSPSTVKQILNIERTAGSLGQQQVFWRLMGPNNPNMVLDDTRDISILINGQEVTSSSLIWQDGELGVKQLTFDIKGYTTWEVEKLFVVEIYKVSGSPAGVGDGEVDDQKGNVVIKIDKYGDPSGIIRFTDAAITPREILEPDGSVPEPLVFPVTRGSVGTIGNIQVYWELRGNDLSSPDVAPSQGTLLFLDSQRDGVITLQILPDDIPELTEYFNLVLVRVEGGATIDSQYNQSTFSIRYNDNPHGVFGLIPENQAVVVNSADLSRQVKLNISRFQGTFGSVIITFTIIYDLIGSDVALSSKSGTVTFVNGSSEATTFISLLGTGFLKLGSTFTAYLTDVQFLGPGVTTPPSFKVGMEKAQITVPSIAANSELSFSSDITFVNEADQTVTATIIRSGTYGALTIDWRAGYSISDLPVNVTNGEISPAVGTVAMNHGQQQVNITVQLFPKVNKIEAFVLQLPQTPQTLVSGGARLSTSPLLVRIEPSGLVRISNTSLLAQTSELEEVVTLTLWRLYGSEGLIAVTYQTIAGTAQAYLDFEPISGGLVSFYPLQTVATIQIKIRQDNIPEETELFYVNLTKIEKFPTPIQPALSPRLSQMYSLSQVSIRESNDPYGVLSLKPTFSYVNETFTTVTLTVSRTGGLFGSVSVTVRTVGGGESWTSQIVANIDSPTNNTIADVIGKRNSKETATGGMDYEILNTVVQFQAQESEKTVGVTILEDNIAEPQETILIYITQPTGGARVATGSLDDNGQKGYAVIYIAASDLSNGLVGFAESSQSVHVDEDTSPMLVLKLTRLNAYFGTIKVNWKAKRSVNSSDQEDADLSSQLVKVAGFTTCPAEKSDCDLIVNIINDDIPEESYSFIVLLTGVDTDAQLNQNSLVASVIIDPSDYVRGLVQFAQNSREIIAGENDVSVKLSVEKVKGQKYNVTVAFNTEQMQTSVLVYGVKVYPALDRADFQGQSNSLSFLANTQESQYITLTLSPVTASDNPLPKQFYVTLTSPTNGASINPNASRAVIRIVKTSDVAIWTIVSKPGVGSLANDDVIISVVGQLNELAQTNLNIDNLILVEDVLNKINQQGNQRKLPTEVLNAVRNLFCKLLDDAINDARKGRSSLAGLLESFAYVLIKDTTCPPSLDSDMISTQCSAVTISAGRWLPSKLAGYTFNIQTKDSFVVSQTLPEVDTAADGTSDQCIDFHVLDYNSVTWFDTSSGENPLINKKVVGFGLKGRQSGVITSPVQFTVHTPDRRIAARDAKCVYFDESTRKWVNPNDVCQVKNDLSQAVDDFVNCECSHMSSYSVTASTRDADIVGYTVWFFVICFICMASVLLTVICHCICFRQATFTVSIHMHFLMAIFFFQFCFVIDAFLSPDQILAINTSSDNSKCIAMGLFIHYFFLAQFTWIVTQAINLWKVLVMNDEHTDRHYVVFFIIGWGVPLVILAIFYATTFNIYKYHTSLAVDFIYGDVNNNGEICFLTNGFAAIGGILAPVLFTVLMAGVVLLKAYQLSAQWQSYDDLFYGRLNAIEIPLLLLTWCAMILTCLWLALHLIYGYLWMMVLFCICNLILAILVFVLYAVIRNPILSCIFGPSTTSYSVSGDAPELMVGEEKPYNRTPVASSVKGSRASLLLNDAWENNTSASRNRMTVRRALPSQVYINPPVAVISPSATIDSDSPDFDELIYALKTGLAPSEYSRSFDDDSSQLSFILDKYETKRIDIADTHV</sequence>
<feature type="chain" id="PRO_5040875633" evidence="12">
    <location>
        <begin position="20"/>
        <end position="6253"/>
    </location>
</feature>
<dbReference type="Gene3D" id="2.60.40.2030">
    <property type="match status" value="34"/>
</dbReference>
<dbReference type="GO" id="GO:0005737">
    <property type="term" value="C:cytoplasm"/>
    <property type="evidence" value="ECO:0007669"/>
    <property type="project" value="TreeGrafter"/>
</dbReference>
<dbReference type="GeneID" id="106072441"/>
<feature type="domain" description="G-protein coupled receptors family 2 profile 2" evidence="15">
    <location>
        <begin position="5845"/>
        <end position="6034"/>
    </location>
</feature>
<dbReference type="Gene3D" id="2.60.120.200">
    <property type="match status" value="1"/>
</dbReference>
<keyword evidence="9" id="KW-1015">Disulfide bond</keyword>
<feature type="transmembrane region" description="Helical" evidence="11">
    <location>
        <begin position="6055"/>
        <end position="6078"/>
    </location>
</feature>
<evidence type="ECO:0000259" key="15">
    <source>
        <dbReference type="PROSITE" id="PS50261"/>
    </source>
</evidence>
<evidence type="ECO:0000259" key="14">
    <source>
        <dbReference type="PROSITE" id="PS50221"/>
    </source>
</evidence>
<dbReference type="PANTHER" id="PTHR46682">
    <property type="entry name" value="ADHESION G-PROTEIN COUPLED RECEPTOR V1"/>
    <property type="match status" value="1"/>
</dbReference>
<dbReference type="OMA" id="RYTAFEV"/>
<keyword evidence="8 11" id="KW-0472">Membrane</keyword>